<organism evidence="1">
    <name type="scientific">viral metagenome</name>
    <dbReference type="NCBI Taxonomy" id="1070528"/>
    <lineage>
        <taxon>unclassified sequences</taxon>
        <taxon>metagenomes</taxon>
        <taxon>organismal metagenomes</taxon>
    </lineage>
</organism>
<reference evidence="1" key="1">
    <citation type="submission" date="2020-03" db="EMBL/GenBank/DDBJ databases">
        <title>The deep terrestrial virosphere.</title>
        <authorList>
            <person name="Holmfeldt K."/>
            <person name="Nilsson E."/>
            <person name="Simone D."/>
            <person name="Lopez-Fernandez M."/>
            <person name="Wu X."/>
            <person name="de Brujin I."/>
            <person name="Lundin D."/>
            <person name="Andersson A."/>
            <person name="Bertilsson S."/>
            <person name="Dopson M."/>
        </authorList>
    </citation>
    <scope>NUCLEOTIDE SEQUENCE</scope>
    <source>
        <strain evidence="1">MM415B03215</strain>
    </source>
</reference>
<proteinExistence type="predicted"/>
<dbReference type="EMBL" id="MT143029">
    <property type="protein sequence ID" value="QJA91995.1"/>
    <property type="molecule type" value="Genomic_DNA"/>
</dbReference>
<protein>
    <submittedName>
        <fullName evidence="1">Uncharacterized protein</fullName>
    </submittedName>
</protein>
<accession>A0A6M3LG19</accession>
<name>A0A6M3LG19_9ZZZZ</name>
<sequence length="79" mass="9114">MSLTGTADPDKQWWPFTYSGCHVRHKDCGGWMYYQCDESYTVTATACDRCDPGFDQYQLNLFDWARAQNRRAHPGGLQS</sequence>
<gene>
    <name evidence="1" type="ORF">MM415B03215_0008</name>
</gene>
<dbReference type="AlphaFoldDB" id="A0A6M3LG19"/>
<evidence type="ECO:0000313" key="1">
    <source>
        <dbReference type="EMBL" id="QJA91995.1"/>
    </source>
</evidence>